<dbReference type="InterPro" id="IPR003392">
    <property type="entry name" value="PTHD_SSD"/>
</dbReference>
<sequence>MTAEKIDSKPKKFSLSSIVRGYSTCSYHIGCCIGTYPRWFSISTVIVYLLLGCGLYNFGEINDISSQFTPRNSPSRREEQLAREFLSSKDGEKIVGTSVFIRSKTGESVLDSDHLGELLQVVLQFENGGMVADEDPPYSYEAICGPHCRGNYALITVLKIYDAAANRNLSSVQVTYPTLHAVGMHIYIGRSFYGVQTDEESVMMSADMVALTYQATVRDELSQNAFHKWEKQLYKAADDVNKNSSLLRITYLDPLLIPQEIRRTGLSALPFFSLSFTMVALFTVLSTLRSRVSDCCIRATLMGVIGPVLALLASNGVLIGIGIAYQPIVVVSYFLIMAIGVDDVFIILRGWSITADEADAAVRLGKTMRWSAPSITITSLTNGLSFAVGIFCNTPAIQTFCTFSALAVLFTFFVQITLFSPLLVITLGRYVHYPLADTLLHALTDSISSCYHRFIKFYTSFLTSKLTALLTVAMLVAYWLISLYGWSKLNVDLNTDKLLLADSPVLELREIEKKYLEGGSGLISVLVFAPGDLRDESILRKTQQIVVDFETCDPLQEGAESTFMWLRPYLEHLSFEQEADPPLFSYASIPSFLLMESSAVWQVSLKTNDEMCALDDPRCIEAYAFTTNFRNATSWADKVRLLSKWREIANTYAQFNVSTFYAANFICDQVSSVTSLTSSSIIATIICMFFVCCIFIPHPMSIGCAMGCLLSINLGVIGFLALWDIDLDPIALAALLIAVGFSVDFTGHMSFHFHGTSKFLAVEEKVEHSLDAVLWPMLQAGLSTLLCTCVLALHQSYLTMIFVKKVVIVVGLGFWHGAFILPVLLANFSRIGEAICRRRTQASA</sequence>
<dbReference type="Gene3D" id="1.20.1640.10">
    <property type="entry name" value="Multidrug efflux transporter AcrB transmembrane domain"/>
    <property type="match status" value="2"/>
</dbReference>
<name>A0A914WM67_9BILA</name>
<feature type="transmembrane region" description="Helical" evidence="8">
    <location>
        <begin position="331"/>
        <end position="351"/>
    </location>
</feature>
<evidence type="ECO:0000256" key="2">
    <source>
        <dbReference type="ARBA" id="ARBA00005585"/>
    </source>
</evidence>
<evidence type="ECO:0000256" key="8">
    <source>
        <dbReference type="SAM" id="Phobius"/>
    </source>
</evidence>
<evidence type="ECO:0000256" key="3">
    <source>
        <dbReference type="ARBA" id="ARBA00022475"/>
    </source>
</evidence>
<dbReference type="Proteomes" id="UP000887566">
    <property type="component" value="Unplaced"/>
</dbReference>
<feature type="transmembrane region" description="Helical" evidence="8">
    <location>
        <begin position="466"/>
        <end position="486"/>
    </location>
</feature>
<feature type="transmembrane region" description="Helical" evidence="8">
    <location>
        <begin position="268"/>
        <end position="288"/>
    </location>
</feature>
<evidence type="ECO:0000256" key="6">
    <source>
        <dbReference type="ARBA" id="ARBA00023136"/>
    </source>
</evidence>
<dbReference type="PANTHER" id="PTHR10796:SF112">
    <property type="entry name" value="PATCHED-RELATED PROTEIN 18"/>
    <property type="match status" value="1"/>
</dbReference>
<comment type="subcellular location">
    <subcellularLocation>
        <location evidence="1">Cell membrane</location>
        <topology evidence="1">Multi-pass membrane protein</topology>
    </subcellularLocation>
</comment>
<evidence type="ECO:0000256" key="5">
    <source>
        <dbReference type="ARBA" id="ARBA00022989"/>
    </source>
</evidence>
<proteinExistence type="inferred from homology"/>
<feature type="transmembrane region" description="Helical" evidence="8">
    <location>
        <begin position="403"/>
        <end position="425"/>
    </location>
</feature>
<dbReference type="WBParaSite" id="PSAMB.scaffold4701size13808.g24972.t1">
    <property type="protein sequence ID" value="PSAMB.scaffold4701size13808.g24972.t1"/>
    <property type="gene ID" value="PSAMB.scaffold4701size13808.g24972"/>
</dbReference>
<dbReference type="InterPro" id="IPR051697">
    <property type="entry name" value="Patched_domain-protein"/>
</dbReference>
<evidence type="ECO:0000313" key="10">
    <source>
        <dbReference type="Proteomes" id="UP000887566"/>
    </source>
</evidence>
<accession>A0A914WM67</accession>
<dbReference type="SUPFAM" id="SSF82866">
    <property type="entry name" value="Multidrug efflux transporter AcrB transmembrane domain"/>
    <property type="match status" value="2"/>
</dbReference>
<comment type="similarity">
    <text evidence="2">Belongs to the patched family.</text>
</comment>
<dbReference type="InterPro" id="IPR000731">
    <property type="entry name" value="SSD"/>
</dbReference>
<evidence type="ECO:0000256" key="1">
    <source>
        <dbReference type="ARBA" id="ARBA00004651"/>
    </source>
</evidence>
<dbReference type="AlphaFoldDB" id="A0A914WM67"/>
<organism evidence="10 11">
    <name type="scientific">Plectus sambesii</name>
    <dbReference type="NCBI Taxonomy" id="2011161"/>
    <lineage>
        <taxon>Eukaryota</taxon>
        <taxon>Metazoa</taxon>
        <taxon>Ecdysozoa</taxon>
        <taxon>Nematoda</taxon>
        <taxon>Chromadorea</taxon>
        <taxon>Plectida</taxon>
        <taxon>Plectina</taxon>
        <taxon>Plectoidea</taxon>
        <taxon>Plectidae</taxon>
        <taxon>Plectus</taxon>
    </lineage>
</organism>
<evidence type="ECO:0000259" key="9">
    <source>
        <dbReference type="PROSITE" id="PS50156"/>
    </source>
</evidence>
<feature type="transmembrane region" description="Helical" evidence="8">
    <location>
        <begin position="729"/>
        <end position="751"/>
    </location>
</feature>
<reference evidence="11" key="1">
    <citation type="submission" date="2022-11" db="UniProtKB">
        <authorList>
            <consortium name="WormBaseParasite"/>
        </authorList>
    </citation>
    <scope>IDENTIFICATION</scope>
</reference>
<feature type="transmembrane region" description="Helical" evidence="8">
    <location>
        <begin position="372"/>
        <end position="391"/>
    </location>
</feature>
<dbReference type="GO" id="GO:0006897">
    <property type="term" value="P:endocytosis"/>
    <property type="evidence" value="ECO:0007669"/>
    <property type="project" value="TreeGrafter"/>
</dbReference>
<evidence type="ECO:0000313" key="11">
    <source>
        <dbReference type="WBParaSite" id="PSAMB.scaffold4701size13808.g24972.t1"/>
    </source>
</evidence>
<keyword evidence="6 8" id="KW-0472">Membrane</keyword>
<keyword evidence="5 8" id="KW-1133">Transmembrane helix</keyword>
<dbReference type="GO" id="GO:0005886">
    <property type="term" value="C:plasma membrane"/>
    <property type="evidence" value="ECO:0007669"/>
    <property type="project" value="UniProtKB-SubCell"/>
</dbReference>
<keyword evidence="3" id="KW-1003">Cell membrane</keyword>
<keyword evidence="7" id="KW-0325">Glycoprotein</keyword>
<dbReference type="GO" id="GO:0030659">
    <property type="term" value="C:cytoplasmic vesicle membrane"/>
    <property type="evidence" value="ECO:0007669"/>
    <property type="project" value="TreeGrafter"/>
</dbReference>
<dbReference type="Pfam" id="PF02460">
    <property type="entry name" value="Patched"/>
    <property type="match status" value="1"/>
</dbReference>
<keyword evidence="10" id="KW-1185">Reference proteome</keyword>
<dbReference type="GO" id="GO:0018996">
    <property type="term" value="P:molting cycle, collagen and cuticulin-based cuticle"/>
    <property type="evidence" value="ECO:0007669"/>
    <property type="project" value="TreeGrafter"/>
</dbReference>
<dbReference type="PANTHER" id="PTHR10796">
    <property type="entry name" value="PATCHED-RELATED"/>
    <property type="match status" value="1"/>
</dbReference>
<feature type="transmembrane region" description="Helical" evidence="8">
    <location>
        <begin position="703"/>
        <end position="723"/>
    </location>
</feature>
<dbReference type="PROSITE" id="PS50156">
    <property type="entry name" value="SSD"/>
    <property type="match status" value="1"/>
</dbReference>
<protein>
    <submittedName>
        <fullName evidence="11">SSD domain-containing protein</fullName>
    </submittedName>
</protein>
<keyword evidence="4 8" id="KW-0812">Transmembrane</keyword>
<feature type="transmembrane region" description="Helical" evidence="8">
    <location>
        <begin position="676"/>
        <end position="696"/>
    </location>
</feature>
<dbReference type="FunFam" id="1.20.1640.10:FF:000013">
    <property type="entry name" value="PaTched Related family"/>
    <property type="match status" value="1"/>
</dbReference>
<feature type="transmembrane region" description="Helical" evidence="8">
    <location>
        <begin position="300"/>
        <end position="325"/>
    </location>
</feature>
<feature type="domain" description="SSD" evidence="9">
    <location>
        <begin position="268"/>
        <end position="425"/>
    </location>
</feature>
<feature type="transmembrane region" description="Helical" evidence="8">
    <location>
        <begin position="806"/>
        <end position="828"/>
    </location>
</feature>
<evidence type="ECO:0000256" key="4">
    <source>
        <dbReference type="ARBA" id="ARBA00022692"/>
    </source>
</evidence>
<evidence type="ECO:0000256" key="7">
    <source>
        <dbReference type="ARBA" id="ARBA00023180"/>
    </source>
</evidence>
<feature type="transmembrane region" description="Helical" evidence="8">
    <location>
        <begin position="772"/>
        <end position="794"/>
    </location>
</feature>